<organism evidence="1 2">
    <name type="scientific">Gigaspora margarita</name>
    <dbReference type="NCBI Taxonomy" id="4874"/>
    <lineage>
        <taxon>Eukaryota</taxon>
        <taxon>Fungi</taxon>
        <taxon>Fungi incertae sedis</taxon>
        <taxon>Mucoromycota</taxon>
        <taxon>Glomeromycotina</taxon>
        <taxon>Glomeromycetes</taxon>
        <taxon>Diversisporales</taxon>
        <taxon>Gigasporaceae</taxon>
        <taxon>Gigaspora</taxon>
    </lineage>
</organism>
<accession>A0A8H4AU30</accession>
<protein>
    <submittedName>
        <fullName evidence="1">Uncharacterized protein</fullName>
    </submittedName>
</protein>
<gene>
    <name evidence="1" type="ORF">F8M41_010972</name>
</gene>
<comment type="caution">
    <text evidence="1">The sequence shown here is derived from an EMBL/GenBank/DDBJ whole genome shotgun (WGS) entry which is preliminary data.</text>
</comment>
<sequence length="70" mass="8062">MITIIKDGILYKNDCLLLLATIKAECFFIELYISRILIQVFSWDWVTGTRTALISEIFSLSWITLLDSTS</sequence>
<name>A0A8H4AU30_GIGMA</name>
<evidence type="ECO:0000313" key="1">
    <source>
        <dbReference type="EMBL" id="KAF0532774.1"/>
    </source>
</evidence>
<reference evidence="1 2" key="1">
    <citation type="journal article" date="2019" name="Environ. Microbiol.">
        <title>At the nexus of three kingdoms: the genome of the mycorrhizal fungus Gigaspora margarita provides insights into plant, endobacterial and fungal interactions.</title>
        <authorList>
            <person name="Venice F."/>
            <person name="Ghignone S."/>
            <person name="Salvioli di Fossalunga A."/>
            <person name="Amselem J."/>
            <person name="Novero M."/>
            <person name="Xianan X."/>
            <person name="Sedzielewska Toro K."/>
            <person name="Morin E."/>
            <person name="Lipzen A."/>
            <person name="Grigoriev I.V."/>
            <person name="Henrissat B."/>
            <person name="Martin F.M."/>
            <person name="Bonfante P."/>
        </authorList>
    </citation>
    <scope>NUCLEOTIDE SEQUENCE [LARGE SCALE GENOMIC DNA]</scope>
    <source>
        <strain evidence="1 2">BEG34</strain>
    </source>
</reference>
<dbReference type="Proteomes" id="UP000439903">
    <property type="component" value="Unassembled WGS sequence"/>
</dbReference>
<dbReference type="AlphaFoldDB" id="A0A8H4AU30"/>
<proteinExistence type="predicted"/>
<evidence type="ECO:0000313" key="2">
    <source>
        <dbReference type="Proteomes" id="UP000439903"/>
    </source>
</evidence>
<dbReference type="EMBL" id="WTPW01000227">
    <property type="protein sequence ID" value="KAF0532774.1"/>
    <property type="molecule type" value="Genomic_DNA"/>
</dbReference>
<keyword evidence="2" id="KW-1185">Reference proteome</keyword>